<dbReference type="RefSeq" id="WP_092634071.1">
    <property type="nucleotide sequence ID" value="NZ_FNQT01000002.1"/>
</dbReference>
<proteinExistence type="predicted"/>
<dbReference type="InterPro" id="IPR058491">
    <property type="entry name" value="DUF8178"/>
</dbReference>
<protein>
    <submittedName>
        <fullName evidence="2">Uncharacterized protein</fullName>
    </submittedName>
</protein>
<gene>
    <name evidence="2" type="ORF">SAMN04488065_1794</name>
</gene>
<dbReference type="OrthoDB" id="339605at2157"/>
<keyword evidence="3" id="KW-1185">Reference proteome</keyword>
<evidence type="ECO:0000256" key="1">
    <source>
        <dbReference type="SAM" id="Phobius"/>
    </source>
</evidence>
<keyword evidence="1" id="KW-0812">Transmembrane</keyword>
<organism evidence="2 3">
    <name type="scientific">Haloplanus vescus</name>
    <dbReference type="NCBI Taxonomy" id="555874"/>
    <lineage>
        <taxon>Archaea</taxon>
        <taxon>Methanobacteriati</taxon>
        <taxon>Methanobacteriota</taxon>
        <taxon>Stenosarchaea group</taxon>
        <taxon>Halobacteria</taxon>
        <taxon>Halobacteriales</taxon>
        <taxon>Haloferacaceae</taxon>
        <taxon>Haloplanus</taxon>
    </lineage>
</organism>
<keyword evidence="1" id="KW-1133">Transmembrane helix</keyword>
<dbReference type="Proteomes" id="UP000236755">
    <property type="component" value="Unassembled WGS sequence"/>
</dbReference>
<evidence type="ECO:0000313" key="3">
    <source>
        <dbReference type="Proteomes" id="UP000236755"/>
    </source>
</evidence>
<dbReference type="AlphaFoldDB" id="A0A1H3YEB4"/>
<feature type="transmembrane region" description="Helical" evidence="1">
    <location>
        <begin position="9"/>
        <end position="27"/>
    </location>
</feature>
<accession>A0A1H3YEB4</accession>
<dbReference type="EMBL" id="FNQT01000002">
    <property type="protein sequence ID" value="SEA09242.1"/>
    <property type="molecule type" value="Genomic_DNA"/>
</dbReference>
<dbReference type="Pfam" id="PF26546">
    <property type="entry name" value="DUF8178"/>
    <property type="match status" value="1"/>
</dbReference>
<feature type="transmembrane region" description="Helical" evidence="1">
    <location>
        <begin position="33"/>
        <end position="53"/>
    </location>
</feature>
<evidence type="ECO:0000313" key="2">
    <source>
        <dbReference type="EMBL" id="SEA09242.1"/>
    </source>
</evidence>
<keyword evidence="1" id="KW-0472">Membrane</keyword>
<reference evidence="2 3" key="1">
    <citation type="submission" date="2016-10" db="EMBL/GenBank/DDBJ databases">
        <authorList>
            <person name="de Groot N.N."/>
        </authorList>
    </citation>
    <scope>NUCLEOTIDE SEQUENCE [LARGE SCALE GENOMIC DNA]</scope>
    <source>
        <strain evidence="2 3">CGMCC 1.8712</strain>
    </source>
</reference>
<sequence>MLGLKQRGMIGIVLMIVGTVAFLPTVAPSTTRTIDVLALAAAALLTLGTYLVGTDIDGRPV</sequence>
<name>A0A1H3YEB4_9EURY</name>